<protein>
    <submittedName>
        <fullName evidence="15">Type VII secretion-associated serine protease</fullName>
    </submittedName>
</protein>
<evidence type="ECO:0000256" key="6">
    <source>
        <dbReference type="ARBA" id="ARBA00022801"/>
    </source>
</evidence>
<feature type="chain" id="PRO_5037655871" evidence="13">
    <location>
        <begin position="28"/>
        <end position="373"/>
    </location>
</feature>
<comment type="similarity">
    <text evidence="2 10">Belongs to the peptidase S8 family.</text>
</comment>
<keyword evidence="16" id="KW-1185">Reference proteome</keyword>
<feature type="active site" description="Charge relay system" evidence="10">
    <location>
        <position position="61"/>
    </location>
</feature>
<dbReference type="GO" id="GO:0005886">
    <property type="term" value="C:plasma membrane"/>
    <property type="evidence" value="ECO:0007669"/>
    <property type="project" value="UniProtKB-SubCell"/>
</dbReference>
<reference evidence="15" key="1">
    <citation type="submission" date="2021-03" db="EMBL/GenBank/DDBJ databases">
        <title>Whole genome shotgun sequence of Actinoplanes auranticolor NBRC 12245.</title>
        <authorList>
            <person name="Komaki H."/>
            <person name="Tamura T."/>
        </authorList>
    </citation>
    <scope>NUCLEOTIDE SEQUENCE</scope>
    <source>
        <strain evidence="15">NBRC 12245</strain>
    </source>
</reference>
<dbReference type="PRINTS" id="PR00723">
    <property type="entry name" value="SUBTILISIN"/>
</dbReference>
<evidence type="ECO:0000256" key="3">
    <source>
        <dbReference type="ARBA" id="ARBA00022475"/>
    </source>
</evidence>
<dbReference type="PROSITE" id="PS51892">
    <property type="entry name" value="SUBTILASE"/>
    <property type="match status" value="1"/>
</dbReference>
<feature type="region of interest" description="Disordered" evidence="11">
    <location>
        <begin position="308"/>
        <end position="339"/>
    </location>
</feature>
<dbReference type="InterPro" id="IPR036852">
    <property type="entry name" value="Peptidase_S8/S53_dom_sf"/>
</dbReference>
<feature type="active site" description="Charge relay system" evidence="10">
    <location>
        <position position="247"/>
    </location>
</feature>
<evidence type="ECO:0000256" key="2">
    <source>
        <dbReference type="ARBA" id="ARBA00011073"/>
    </source>
</evidence>
<evidence type="ECO:0000256" key="1">
    <source>
        <dbReference type="ARBA" id="ARBA00004162"/>
    </source>
</evidence>
<dbReference type="PROSITE" id="PS00136">
    <property type="entry name" value="SUBTILASE_ASP"/>
    <property type="match status" value="1"/>
</dbReference>
<keyword evidence="7 10" id="KW-0720">Serine protease</keyword>
<dbReference type="EMBL" id="BOQL01000080">
    <property type="protein sequence ID" value="GIM79258.1"/>
    <property type="molecule type" value="Genomic_DNA"/>
</dbReference>
<feature type="signal peptide" evidence="13">
    <location>
        <begin position="1"/>
        <end position="27"/>
    </location>
</feature>
<evidence type="ECO:0000313" key="16">
    <source>
        <dbReference type="Proteomes" id="UP000681340"/>
    </source>
</evidence>
<keyword evidence="3" id="KW-1003">Cell membrane</keyword>
<evidence type="ECO:0000256" key="13">
    <source>
        <dbReference type="SAM" id="SignalP"/>
    </source>
</evidence>
<dbReference type="SUPFAM" id="SSF52743">
    <property type="entry name" value="Subtilisin-like"/>
    <property type="match status" value="1"/>
</dbReference>
<evidence type="ECO:0000256" key="9">
    <source>
        <dbReference type="ARBA" id="ARBA00023136"/>
    </source>
</evidence>
<dbReference type="InterPro" id="IPR023834">
    <property type="entry name" value="T7SS_pept_S8A_mycosin"/>
</dbReference>
<dbReference type="GO" id="GO:0006508">
    <property type="term" value="P:proteolysis"/>
    <property type="evidence" value="ECO:0007669"/>
    <property type="project" value="UniProtKB-KW"/>
</dbReference>
<accession>A0A919W4E2</accession>
<keyword evidence="6 10" id="KW-0378">Hydrolase</keyword>
<feature type="domain" description="Peptidase S8/S53" evidence="14">
    <location>
        <begin position="52"/>
        <end position="295"/>
    </location>
</feature>
<proteinExistence type="inferred from homology"/>
<feature type="active site" description="Charge relay system" evidence="10">
    <location>
        <position position="94"/>
    </location>
</feature>
<dbReference type="InterPro" id="IPR023827">
    <property type="entry name" value="Peptidase_S8_Asp-AS"/>
</dbReference>
<dbReference type="InterPro" id="IPR050131">
    <property type="entry name" value="Peptidase_S8_subtilisin-like"/>
</dbReference>
<dbReference type="InterPro" id="IPR000209">
    <property type="entry name" value="Peptidase_S8/S53_dom"/>
</dbReference>
<evidence type="ECO:0000259" key="14">
    <source>
        <dbReference type="Pfam" id="PF00082"/>
    </source>
</evidence>
<evidence type="ECO:0000313" key="15">
    <source>
        <dbReference type="EMBL" id="GIM79258.1"/>
    </source>
</evidence>
<gene>
    <name evidence="15" type="ORF">Aau02nite_84870</name>
</gene>
<evidence type="ECO:0000256" key="8">
    <source>
        <dbReference type="ARBA" id="ARBA00022989"/>
    </source>
</evidence>
<keyword evidence="13" id="KW-0732">Signal</keyword>
<dbReference type="Pfam" id="PF00082">
    <property type="entry name" value="Peptidase_S8"/>
    <property type="match status" value="1"/>
</dbReference>
<comment type="caution">
    <text evidence="15">The sequence shown here is derived from an EMBL/GenBank/DDBJ whole genome shotgun (WGS) entry which is preliminary data.</text>
</comment>
<dbReference type="RefSeq" id="WP_212994272.1">
    <property type="nucleotide sequence ID" value="NZ_BAABEA010000002.1"/>
</dbReference>
<dbReference type="PANTHER" id="PTHR43806">
    <property type="entry name" value="PEPTIDASE S8"/>
    <property type="match status" value="1"/>
</dbReference>
<dbReference type="GO" id="GO:0004252">
    <property type="term" value="F:serine-type endopeptidase activity"/>
    <property type="evidence" value="ECO:0007669"/>
    <property type="project" value="UniProtKB-UniRule"/>
</dbReference>
<feature type="transmembrane region" description="Helical" evidence="12">
    <location>
        <begin position="344"/>
        <end position="364"/>
    </location>
</feature>
<evidence type="ECO:0000256" key="10">
    <source>
        <dbReference type="PROSITE-ProRule" id="PRU01240"/>
    </source>
</evidence>
<evidence type="ECO:0000256" key="12">
    <source>
        <dbReference type="SAM" id="Phobius"/>
    </source>
</evidence>
<dbReference type="NCBIfam" id="TIGR03921">
    <property type="entry name" value="T7SS_mycosin"/>
    <property type="match status" value="1"/>
</dbReference>
<evidence type="ECO:0000256" key="4">
    <source>
        <dbReference type="ARBA" id="ARBA00022670"/>
    </source>
</evidence>
<evidence type="ECO:0000256" key="11">
    <source>
        <dbReference type="SAM" id="MobiDB-lite"/>
    </source>
</evidence>
<dbReference type="InterPro" id="IPR015500">
    <property type="entry name" value="Peptidase_S8_subtilisin-rel"/>
</dbReference>
<sequence length="373" mass="37160">MNRQVIAAFAAALAGASAALCGTPALATDAVRDKQWHLKSLDIANAQRISTGRGVTVAVIDSGVSSHPDLAGSVLNGIDYVKRGGNGRTDNAGHGTKMASLIAAHGKGGRGALGIAPDAQILPIRVFDDRPRDNVEVGEAIEYAVSQGAKVINLSLSSGVDPRTLDAVQAAARADVVMVASAGNKPDYFAITPPAVFEEVVAVGATDKSGKKSAVSVSGAALDLMAPGEGIEGASRGQDYETGTGTSDSAAIVSGAAALLRSKYPNMSAAEVVERLESTAVDKGAPGVDPDYGHGIIDIVAALSDPASSPAASAAPAPTATTAAPAPAPAPQAETEPASSNTPLIVGGVAVLVALGGLVAFLLARRRSHPTSG</sequence>
<dbReference type="PANTHER" id="PTHR43806:SF11">
    <property type="entry name" value="CEREVISIN-RELATED"/>
    <property type="match status" value="1"/>
</dbReference>
<dbReference type="Proteomes" id="UP000681340">
    <property type="component" value="Unassembled WGS sequence"/>
</dbReference>
<evidence type="ECO:0000256" key="7">
    <source>
        <dbReference type="ARBA" id="ARBA00022825"/>
    </source>
</evidence>
<keyword evidence="4 10" id="KW-0645">Protease</keyword>
<dbReference type="AlphaFoldDB" id="A0A919W4E2"/>
<evidence type="ECO:0000256" key="5">
    <source>
        <dbReference type="ARBA" id="ARBA00022692"/>
    </source>
</evidence>
<comment type="subcellular location">
    <subcellularLocation>
        <location evidence="1">Cell membrane</location>
        <topology evidence="1">Single-pass membrane protein</topology>
    </subcellularLocation>
</comment>
<name>A0A919W4E2_9ACTN</name>
<keyword evidence="9 12" id="KW-0472">Membrane</keyword>
<organism evidence="15 16">
    <name type="scientific">Actinoplanes auranticolor</name>
    <dbReference type="NCBI Taxonomy" id="47988"/>
    <lineage>
        <taxon>Bacteria</taxon>
        <taxon>Bacillati</taxon>
        <taxon>Actinomycetota</taxon>
        <taxon>Actinomycetes</taxon>
        <taxon>Micromonosporales</taxon>
        <taxon>Micromonosporaceae</taxon>
        <taxon>Actinoplanes</taxon>
    </lineage>
</organism>
<keyword evidence="8 12" id="KW-1133">Transmembrane helix</keyword>
<dbReference type="Gene3D" id="3.40.50.200">
    <property type="entry name" value="Peptidase S8/S53 domain"/>
    <property type="match status" value="1"/>
</dbReference>
<keyword evidence="5 12" id="KW-0812">Transmembrane</keyword>